<dbReference type="OrthoDB" id="5813042at2759"/>
<dbReference type="GO" id="GO:0005524">
    <property type="term" value="F:ATP binding"/>
    <property type="evidence" value="ECO:0007669"/>
    <property type="project" value="UniProtKB-KW"/>
</dbReference>
<dbReference type="Proteomes" id="UP000008281">
    <property type="component" value="Unassembled WGS sequence"/>
</dbReference>
<reference evidence="7" key="1">
    <citation type="submission" date="2007-07" db="EMBL/GenBank/DDBJ databases">
        <title>PCAP assembly of the Caenorhabditis remanei genome.</title>
        <authorList>
            <consortium name="The Caenorhabditis remanei Sequencing Consortium"/>
            <person name="Wilson R.K."/>
        </authorList>
    </citation>
    <scope>NUCLEOTIDE SEQUENCE [LARGE SCALE GENOMIC DNA]</scope>
    <source>
        <strain evidence="7">PB4641</strain>
    </source>
</reference>
<evidence type="ECO:0000256" key="5">
    <source>
        <dbReference type="SAM" id="MobiDB-lite"/>
    </source>
</evidence>
<dbReference type="GO" id="GO:0043139">
    <property type="term" value="F:5'-3' DNA helicase activity"/>
    <property type="evidence" value="ECO:0007669"/>
    <property type="project" value="TreeGrafter"/>
</dbReference>
<feature type="compositionally biased region" description="Low complexity" evidence="5">
    <location>
        <begin position="46"/>
        <end position="56"/>
    </location>
</feature>
<dbReference type="InterPro" id="IPR027417">
    <property type="entry name" value="P-loop_NTPase"/>
</dbReference>
<dbReference type="STRING" id="31234.E3MYL4"/>
<dbReference type="HOGENOM" id="CLU_350641_0_0_1"/>
<feature type="compositionally biased region" description="Basic and acidic residues" evidence="5">
    <location>
        <begin position="75"/>
        <end position="84"/>
    </location>
</feature>
<evidence type="ECO:0000256" key="2">
    <source>
        <dbReference type="ARBA" id="ARBA00022801"/>
    </source>
</evidence>
<keyword evidence="8" id="KW-1185">Reference proteome</keyword>
<dbReference type="AlphaFoldDB" id="E3MYL4"/>
<dbReference type="Gene3D" id="3.40.50.300">
    <property type="entry name" value="P-loop containing nucleotide triphosphate hydrolases"/>
    <property type="match status" value="2"/>
</dbReference>
<dbReference type="EMBL" id="DS268497">
    <property type="protein sequence ID" value="EFP12138.1"/>
    <property type="molecule type" value="Genomic_DNA"/>
</dbReference>
<keyword evidence="2" id="KW-0378">Hydrolase</keyword>
<evidence type="ECO:0000313" key="8">
    <source>
        <dbReference type="Proteomes" id="UP000008281"/>
    </source>
</evidence>
<keyword evidence="3" id="KW-0347">Helicase</keyword>
<feature type="compositionally biased region" description="Polar residues" evidence="5">
    <location>
        <begin position="9"/>
        <end position="38"/>
    </location>
</feature>
<evidence type="ECO:0000256" key="4">
    <source>
        <dbReference type="ARBA" id="ARBA00022840"/>
    </source>
</evidence>
<evidence type="ECO:0000256" key="1">
    <source>
        <dbReference type="ARBA" id="ARBA00022741"/>
    </source>
</evidence>
<dbReference type="SUPFAM" id="SSF52540">
    <property type="entry name" value="P-loop containing nucleoside triphosphate hydrolases"/>
    <property type="match status" value="1"/>
</dbReference>
<dbReference type="Pfam" id="PF13087">
    <property type="entry name" value="AAA_12"/>
    <property type="match status" value="1"/>
</dbReference>
<keyword evidence="4" id="KW-0067">ATP-binding</keyword>
<evidence type="ECO:0000313" key="7">
    <source>
        <dbReference type="EMBL" id="EFP12138.1"/>
    </source>
</evidence>
<dbReference type="InterPro" id="IPR041679">
    <property type="entry name" value="DNA2/NAM7-like_C"/>
</dbReference>
<feature type="region of interest" description="Disordered" evidence="5">
    <location>
        <begin position="1"/>
        <end position="101"/>
    </location>
</feature>
<dbReference type="InterPro" id="IPR050534">
    <property type="entry name" value="Coronavir_polyprotein_1ab"/>
</dbReference>
<dbReference type="InterPro" id="IPR047187">
    <property type="entry name" value="SF1_C_Upf1"/>
</dbReference>
<accession>E3MYL4</accession>
<sequence length="803" mass="90363">MAPGFCGTNKPTTSNHSEGSIDNENSNPGRMSKNSSGYLSDRRVSLDSNNSSASGSTICPDEIHSKNAAIGSQDDTNKENKDTTHYSNPYHTSEKSKNSTEIQVAEGNKVEIEELDEEPTVPLKTTVYLQCCSFFQQQHLYFSTLKSLHLHHDFTNAPKNPDEARELYFRIGSAALQMLKFGKELDRNVVIVKSGKVNKEDKAILELTILQTAGKPEIPENWKSGTNIVICGKTTGCARIESVKEEQFEIQITAKLSPDSRQFEFPNGQENMIFEAEKPIPLHLHPGFFTAMQEDCNAKKVIRAFYNGSKIPSDFTLNIRGLPNMSRKRSVQLNADQLHYIDQILKWHPIIIGSGPFGSGKSMTMAMAAVLAAKKVPSRCHLLVTQTEIAAANLVKYLEEFNFQKDIPIVRYISESDSKRPEHPETDLDLPKFLATHLESLLRPGKLKKIYGNELYLQAQYYTRKTYPAGFIKPWSFEKWTSFYFRHFKPRIVVTTADSLWDIIHLLGIVQSIQFDDASQIPESTIISIISKFQHTTFGMMGDDNQLQAYRDPKLNDFLASHAIGSLMERAVENNLVPVIHMKKVYRCHPGITRILGDVFYGGGLVPSVTATERSFLTVDRTDIWSCADFPITLVNNPDNQDEITVAVRLIERLTRTIPEKDIGVIIFSTTTLLQNSLKNVKVGTVDSFQGAEKEIMILCVTTSHVTDDRKINVALSRARQGVVIIGNHDALKNSGCWMKILKEVEERGCVMDLTPPPNLQHDSSTVSRRPSHLLRGQIILWLSIPISRNYHCFNYIYSVCLD</sequence>
<dbReference type="PANTHER" id="PTHR43788:SF16">
    <property type="entry name" value="HELICASE WITH ZINC FINGER 2"/>
    <property type="match status" value="1"/>
</dbReference>
<protein>
    <recommendedName>
        <fullName evidence="6">DNA2/NAM7 helicase-like C-terminal domain-containing protein</fullName>
    </recommendedName>
</protein>
<evidence type="ECO:0000259" key="6">
    <source>
        <dbReference type="Pfam" id="PF13087"/>
    </source>
</evidence>
<name>E3MYL4_CAERE</name>
<dbReference type="CDD" id="cd18808">
    <property type="entry name" value="SF1_C_Upf1"/>
    <property type="match status" value="1"/>
</dbReference>
<proteinExistence type="predicted"/>
<evidence type="ECO:0000256" key="3">
    <source>
        <dbReference type="ARBA" id="ARBA00022806"/>
    </source>
</evidence>
<dbReference type="eggNOG" id="KOG1801">
    <property type="taxonomic scope" value="Eukaryota"/>
</dbReference>
<dbReference type="GO" id="GO:0016787">
    <property type="term" value="F:hydrolase activity"/>
    <property type="evidence" value="ECO:0007669"/>
    <property type="project" value="UniProtKB-KW"/>
</dbReference>
<dbReference type="PANTHER" id="PTHR43788">
    <property type="entry name" value="DNA2/NAM7 HELICASE FAMILY MEMBER"/>
    <property type="match status" value="1"/>
</dbReference>
<keyword evidence="1" id="KW-0547">Nucleotide-binding</keyword>
<organism evidence="8">
    <name type="scientific">Caenorhabditis remanei</name>
    <name type="common">Caenorhabditis vulgaris</name>
    <dbReference type="NCBI Taxonomy" id="31234"/>
    <lineage>
        <taxon>Eukaryota</taxon>
        <taxon>Metazoa</taxon>
        <taxon>Ecdysozoa</taxon>
        <taxon>Nematoda</taxon>
        <taxon>Chromadorea</taxon>
        <taxon>Rhabditida</taxon>
        <taxon>Rhabditina</taxon>
        <taxon>Rhabditomorpha</taxon>
        <taxon>Rhabditoidea</taxon>
        <taxon>Rhabditidae</taxon>
        <taxon>Peloderinae</taxon>
        <taxon>Caenorhabditis</taxon>
    </lineage>
</organism>
<dbReference type="InParanoid" id="E3MYL4"/>
<feature type="domain" description="DNA2/NAM7 helicase-like C-terminal" evidence="6">
    <location>
        <begin position="566"/>
        <end position="729"/>
    </location>
</feature>
<gene>
    <name evidence="7" type="ORF">CRE_03324</name>
</gene>